<dbReference type="OrthoDB" id="9805247at2"/>
<evidence type="ECO:0000313" key="2">
    <source>
        <dbReference type="Proteomes" id="UP000245753"/>
    </source>
</evidence>
<comment type="caution">
    <text evidence="1">The sequence shown here is derived from an EMBL/GenBank/DDBJ whole genome shotgun (WGS) entry which is preliminary data.</text>
</comment>
<sequence>MTLLSRRFPKSEAEIGRLVAADDWMMQVLAAAKSMGLPDWWIGAGFLRNRVWDALEGNEPVRPRDVDLVYFRSSDTAPETDWTLSDHANVRFPFARWEIRNQARMHVKDGAVPFHSAAEGIAHWTETATAVAVRLDENGKLSFLYSYGSADLLNLIVRPVTVDGTTVPRDLVERRIRDKRWLERWPDLTVRL</sequence>
<name>A0A2U2MVE6_9BIFI</name>
<reference evidence="1 2" key="1">
    <citation type="journal article" date="2018" name="Int. J. Syst. Evol. Microbiol.">
        <title>Bifidobacterium catulorum sp. nov., a novel taxon from the faeces of the baby common marmoset (Callithrix jacchus).</title>
        <authorList>
            <person name="Modesto M."/>
            <person name="Michelini S."/>
            <person name="Oki K."/>
            <person name="Biavati B."/>
            <person name="Watanabe K."/>
            <person name="Mattarelli P."/>
        </authorList>
    </citation>
    <scope>NUCLEOTIDE SEQUENCE [LARGE SCALE GENOMIC DNA]</scope>
    <source>
        <strain evidence="1 2">MRM 8.19</strain>
    </source>
</reference>
<dbReference type="PANTHER" id="PTHR39166:SF1">
    <property type="entry name" value="BLL1166 PROTEIN"/>
    <property type="match status" value="1"/>
</dbReference>
<dbReference type="InterPro" id="IPR009267">
    <property type="entry name" value="NTP_transf_6"/>
</dbReference>
<evidence type="ECO:0000313" key="1">
    <source>
        <dbReference type="EMBL" id="PWG60814.1"/>
    </source>
</evidence>
<dbReference type="PANTHER" id="PTHR39166">
    <property type="entry name" value="BLL1166 PROTEIN"/>
    <property type="match status" value="1"/>
</dbReference>
<gene>
    <name evidence="1" type="ORF">DF200_00890</name>
</gene>
<dbReference type="Proteomes" id="UP000245753">
    <property type="component" value="Unassembled WGS sequence"/>
</dbReference>
<proteinExistence type="predicted"/>
<evidence type="ECO:0008006" key="3">
    <source>
        <dbReference type="Google" id="ProtNLM"/>
    </source>
</evidence>
<dbReference type="EMBL" id="QFFN01000001">
    <property type="protein sequence ID" value="PWG60814.1"/>
    <property type="molecule type" value="Genomic_DNA"/>
</dbReference>
<dbReference type="RefSeq" id="WP_109136410.1">
    <property type="nucleotide sequence ID" value="NZ_QFFN01000001.1"/>
</dbReference>
<accession>A0A2U2MVE6</accession>
<keyword evidence="2" id="KW-1185">Reference proteome</keyword>
<protein>
    <recommendedName>
        <fullName evidence="3">Nucleotidyltransferase family protein</fullName>
    </recommendedName>
</protein>
<organism evidence="1 2">
    <name type="scientific">Bifidobacterium catulorum</name>
    <dbReference type="NCBI Taxonomy" id="1630173"/>
    <lineage>
        <taxon>Bacteria</taxon>
        <taxon>Bacillati</taxon>
        <taxon>Actinomycetota</taxon>
        <taxon>Actinomycetes</taxon>
        <taxon>Bifidobacteriales</taxon>
        <taxon>Bifidobacteriaceae</taxon>
        <taxon>Bifidobacterium</taxon>
    </lineage>
</organism>
<dbReference type="Pfam" id="PF06042">
    <property type="entry name" value="NTP_transf_6"/>
    <property type="match status" value="1"/>
</dbReference>
<dbReference type="AlphaFoldDB" id="A0A2U2MVE6"/>